<proteinExistence type="predicted"/>
<protein>
    <recommendedName>
        <fullName evidence="4">DUF4878 domain-containing protein</fullName>
    </recommendedName>
</protein>
<sequence length="154" mass="15874">MTSSKGKKAVKKKSLLLSAVAACALLAGCSQGDTSAASRTERATAEAYVAALNASDAEALAKLGTPGYKDADTDAREIIAADGGRGLKIKSVRVSRDFGPDVASTHVTATDEQGKPFSTYIQMSRDKDVWVITLGEATDFGKDGKTAASTESPG</sequence>
<gene>
    <name evidence="2" type="ORF">GCM10010253_47940</name>
</gene>
<dbReference type="EMBL" id="BMSZ01000014">
    <property type="protein sequence ID" value="GGS67465.1"/>
    <property type="molecule type" value="Genomic_DNA"/>
</dbReference>
<evidence type="ECO:0000313" key="3">
    <source>
        <dbReference type="Proteomes" id="UP000659767"/>
    </source>
</evidence>
<accession>A0ABQ2TI35</accession>
<organism evidence="2 3">
    <name type="scientific">Streptomyces badius</name>
    <dbReference type="NCBI Taxonomy" id="1941"/>
    <lineage>
        <taxon>Bacteria</taxon>
        <taxon>Bacillati</taxon>
        <taxon>Actinomycetota</taxon>
        <taxon>Actinomycetes</taxon>
        <taxon>Kitasatosporales</taxon>
        <taxon>Streptomycetaceae</taxon>
        <taxon>Streptomyces</taxon>
    </lineage>
</organism>
<comment type="caution">
    <text evidence="2">The sequence shown here is derived from an EMBL/GenBank/DDBJ whole genome shotgun (WGS) entry which is preliminary data.</text>
</comment>
<evidence type="ECO:0008006" key="4">
    <source>
        <dbReference type="Google" id="ProtNLM"/>
    </source>
</evidence>
<keyword evidence="3" id="KW-1185">Reference proteome</keyword>
<dbReference type="RefSeq" id="WP_141745954.1">
    <property type="nucleotide sequence ID" value="NZ_BMSZ01000014.1"/>
</dbReference>
<evidence type="ECO:0000256" key="1">
    <source>
        <dbReference type="SAM" id="SignalP"/>
    </source>
</evidence>
<reference evidence="3" key="1">
    <citation type="journal article" date="2019" name="Int. J. Syst. Evol. Microbiol.">
        <title>The Global Catalogue of Microorganisms (GCM) 10K type strain sequencing project: providing services to taxonomists for standard genome sequencing and annotation.</title>
        <authorList>
            <consortium name="The Broad Institute Genomics Platform"/>
            <consortium name="The Broad Institute Genome Sequencing Center for Infectious Disease"/>
            <person name="Wu L."/>
            <person name="Ma J."/>
        </authorList>
    </citation>
    <scope>NUCLEOTIDE SEQUENCE [LARGE SCALE GENOMIC DNA]</scope>
    <source>
        <strain evidence="3">JCM 4350</strain>
    </source>
</reference>
<feature type="chain" id="PRO_5045551473" description="DUF4878 domain-containing protein" evidence="1">
    <location>
        <begin position="33"/>
        <end position="154"/>
    </location>
</feature>
<name>A0ABQ2TI35_STRBA</name>
<dbReference type="PROSITE" id="PS51257">
    <property type="entry name" value="PROKAR_LIPOPROTEIN"/>
    <property type="match status" value="1"/>
</dbReference>
<keyword evidence="1" id="KW-0732">Signal</keyword>
<feature type="signal peptide" evidence="1">
    <location>
        <begin position="1"/>
        <end position="32"/>
    </location>
</feature>
<evidence type="ECO:0000313" key="2">
    <source>
        <dbReference type="EMBL" id="GGS67465.1"/>
    </source>
</evidence>
<dbReference type="Proteomes" id="UP000659767">
    <property type="component" value="Unassembled WGS sequence"/>
</dbReference>